<keyword evidence="4" id="KW-0732">Signal</keyword>
<evidence type="ECO:0000256" key="6">
    <source>
        <dbReference type="ARBA" id="ARBA00023180"/>
    </source>
</evidence>
<evidence type="ECO:0000313" key="8">
    <source>
        <dbReference type="EMBL" id="REE80781.1"/>
    </source>
</evidence>
<dbReference type="Pfam" id="PF06964">
    <property type="entry name" value="Alpha-L-AF_C"/>
    <property type="match status" value="1"/>
</dbReference>
<dbReference type="InterPro" id="IPR013780">
    <property type="entry name" value="Glyco_hydro_b"/>
</dbReference>
<evidence type="ECO:0000256" key="1">
    <source>
        <dbReference type="ARBA" id="ARBA00001462"/>
    </source>
</evidence>
<evidence type="ECO:0000256" key="4">
    <source>
        <dbReference type="ARBA" id="ARBA00022729"/>
    </source>
</evidence>
<dbReference type="PANTHER" id="PTHR31776:SF0">
    <property type="entry name" value="ALPHA-L-ARABINOFURANOSIDASE 1"/>
    <property type="match status" value="1"/>
</dbReference>
<feature type="domain" description="Alpha-L-arabinofuranosidase C-terminal" evidence="7">
    <location>
        <begin position="479"/>
        <end position="666"/>
    </location>
</feature>
<keyword evidence="6" id="KW-0325">Glycoprotein</keyword>
<dbReference type="InterPro" id="IPR051563">
    <property type="entry name" value="Glycosyl_Hydrolase_51"/>
</dbReference>
<dbReference type="OrthoDB" id="9758333at2"/>
<comment type="catalytic activity">
    <reaction evidence="1">
        <text>Hydrolysis of terminal non-reducing alpha-L-arabinofuranoside residues in alpha-L-arabinosides.</text>
        <dbReference type="EC" id="3.2.1.55"/>
    </reaction>
</comment>
<comment type="similarity">
    <text evidence="2">Belongs to the glycosyl hydrolase 51 family.</text>
</comment>
<evidence type="ECO:0000256" key="2">
    <source>
        <dbReference type="ARBA" id="ARBA00007186"/>
    </source>
</evidence>
<dbReference type="PROSITE" id="PS51257">
    <property type="entry name" value="PROKAR_LIPOPROTEIN"/>
    <property type="match status" value="1"/>
</dbReference>
<keyword evidence="5" id="KW-0378">Hydrolase</keyword>
<evidence type="ECO:0000259" key="7">
    <source>
        <dbReference type="SMART" id="SM00813"/>
    </source>
</evidence>
<sequence>MKKPFFTYTFLVAFIIAALLSCKEKEVTTSEAKSISNEIVNLHVDLKDSGIKIQPTMYGVFFEDINFAADGGLYAEMIKNRSFEFTNPLMGWSQPNSNKHSFNNESGIASAVKYAGNPSNKNYIRVKINDDKGYVLINEGFRGMGIHKDASYNFYLSASKKSGNVKKINIQFIDKEGTVLGETNIVPTSTDWENYTAQLTALKTEAKAQIKITFEGTGEIDLDMISLFPVDTWKGRKNGLRKDIVQLLDDMDPGFLRFPGGCIVEGRTLARRYQWKKTVGPIEDREILVNRWNTEFKHKLTPDYFQSFGLGFFEYFQLSEDLGAEPLPILSCGIACQFNTGELVPMEELDPYVQDALDLIEFANGSINTPWGKVRSEMGHPEKFNLKYIGVGNEQWGPAYIERYKVFEKAIKAKYPEIIIVSGSGPFPDGDYFEYGMEELKKLNAEIIDEHYYRSPEWFRENAARYDSYDRNGPKIFAGEYAAHPKEIEDGPKENNWEAALSEAAFMTGLERNAEVVHLTSYAPLMAHIDAFQWAPDMIWFNNLESYGTANYQVQKMYATNKGTDLLSITKEGKPLTGQGDLYATAAKDLEKEEVIIKLVNTSSNSQNVTVNISGKKVKSKGIITILTSDNLVDGNSFESPNKISPNESDFILEGEKTVVSLKPNSFTILKFKIK</sequence>
<evidence type="ECO:0000313" key="9">
    <source>
        <dbReference type="Proteomes" id="UP000256429"/>
    </source>
</evidence>
<dbReference type="EMBL" id="QTTQ01000011">
    <property type="protein sequence ID" value="REE80781.1"/>
    <property type="molecule type" value="Genomic_DNA"/>
</dbReference>
<dbReference type="SUPFAM" id="SSF51445">
    <property type="entry name" value="(Trans)glycosidases"/>
    <property type="match status" value="1"/>
</dbReference>
<accession>A0A3D9RSQ5</accession>
<dbReference type="SUPFAM" id="SSF51011">
    <property type="entry name" value="Glycosyl hydrolase domain"/>
    <property type="match status" value="1"/>
</dbReference>
<dbReference type="Pfam" id="PF22848">
    <property type="entry name" value="ASD1_dom"/>
    <property type="match status" value="1"/>
</dbReference>
<dbReference type="AlphaFoldDB" id="A0A3D9RSQ5"/>
<dbReference type="Gene3D" id="3.20.20.80">
    <property type="entry name" value="Glycosidases"/>
    <property type="match status" value="1"/>
</dbReference>
<dbReference type="GO" id="GO:0046556">
    <property type="term" value="F:alpha-L-arabinofuranosidase activity"/>
    <property type="evidence" value="ECO:0007669"/>
    <property type="project" value="UniProtKB-EC"/>
</dbReference>
<evidence type="ECO:0000256" key="5">
    <source>
        <dbReference type="ARBA" id="ARBA00022801"/>
    </source>
</evidence>
<dbReference type="PANTHER" id="PTHR31776">
    <property type="entry name" value="ALPHA-L-ARABINOFURANOSIDASE 1"/>
    <property type="match status" value="1"/>
</dbReference>
<dbReference type="RefSeq" id="WP_115881553.1">
    <property type="nucleotide sequence ID" value="NZ_QTTQ01000011.1"/>
</dbReference>
<evidence type="ECO:0000256" key="3">
    <source>
        <dbReference type="ARBA" id="ARBA00012670"/>
    </source>
</evidence>
<dbReference type="Gene3D" id="2.60.120.260">
    <property type="entry name" value="Galactose-binding domain-like"/>
    <property type="match status" value="1"/>
</dbReference>
<name>A0A3D9RSQ5_9FLAO</name>
<organism evidence="8 9">
    <name type="scientific">Lutibacter oceani</name>
    <dbReference type="NCBI Taxonomy" id="1853311"/>
    <lineage>
        <taxon>Bacteria</taxon>
        <taxon>Pseudomonadati</taxon>
        <taxon>Bacteroidota</taxon>
        <taxon>Flavobacteriia</taxon>
        <taxon>Flavobacteriales</taxon>
        <taxon>Flavobacteriaceae</taxon>
        <taxon>Lutibacter</taxon>
    </lineage>
</organism>
<dbReference type="InterPro" id="IPR055235">
    <property type="entry name" value="ASD1_cat"/>
</dbReference>
<dbReference type="GO" id="GO:0046373">
    <property type="term" value="P:L-arabinose metabolic process"/>
    <property type="evidence" value="ECO:0007669"/>
    <property type="project" value="InterPro"/>
</dbReference>
<gene>
    <name evidence="8" type="ORF">BX611_2434</name>
</gene>
<dbReference type="SMART" id="SM00813">
    <property type="entry name" value="Alpha-L-AF_C"/>
    <property type="match status" value="1"/>
</dbReference>
<reference evidence="8 9" key="1">
    <citation type="submission" date="2018-08" db="EMBL/GenBank/DDBJ databases">
        <title>Genomic Encyclopedia of Type Strains, Phase III (KMG-III): the genomes of soil and plant-associated and newly described type strains.</title>
        <authorList>
            <person name="Whitman W."/>
        </authorList>
    </citation>
    <scope>NUCLEOTIDE SEQUENCE [LARGE SCALE GENOMIC DNA]</scope>
    <source>
        <strain evidence="8 9">325-5</strain>
    </source>
</reference>
<dbReference type="Gene3D" id="2.60.40.1180">
    <property type="entry name" value="Golgi alpha-mannosidase II"/>
    <property type="match status" value="1"/>
</dbReference>
<proteinExistence type="inferred from homology"/>
<keyword evidence="9" id="KW-1185">Reference proteome</keyword>
<dbReference type="Proteomes" id="UP000256429">
    <property type="component" value="Unassembled WGS sequence"/>
</dbReference>
<dbReference type="EC" id="3.2.1.55" evidence="3"/>
<comment type="caution">
    <text evidence="8">The sequence shown here is derived from an EMBL/GenBank/DDBJ whole genome shotgun (WGS) entry which is preliminary data.</text>
</comment>
<dbReference type="InterPro" id="IPR017853">
    <property type="entry name" value="GH"/>
</dbReference>
<protein>
    <recommendedName>
        <fullName evidence="3">non-reducing end alpha-L-arabinofuranosidase</fullName>
        <ecNumber evidence="3">3.2.1.55</ecNumber>
    </recommendedName>
</protein>
<dbReference type="InterPro" id="IPR010720">
    <property type="entry name" value="Alpha-L-AF_C"/>
</dbReference>